<evidence type="ECO:0000313" key="2">
    <source>
        <dbReference type="EMBL" id="GAA3582368.1"/>
    </source>
</evidence>
<gene>
    <name evidence="2" type="ORF">GCM10022235_60940</name>
</gene>
<evidence type="ECO:0000256" key="1">
    <source>
        <dbReference type="SAM" id="Phobius"/>
    </source>
</evidence>
<keyword evidence="1" id="KW-1133">Transmembrane helix</keyword>
<accession>A0ABP6YGG0</accession>
<keyword evidence="1" id="KW-0472">Membrane</keyword>
<keyword evidence="3" id="KW-1185">Reference proteome</keyword>
<protein>
    <submittedName>
        <fullName evidence="2">Uncharacterized protein</fullName>
    </submittedName>
</protein>
<evidence type="ECO:0000313" key="3">
    <source>
        <dbReference type="Proteomes" id="UP001501222"/>
    </source>
</evidence>
<reference evidence="3" key="1">
    <citation type="journal article" date="2019" name="Int. J. Syst. Evol. Microbiol.">
        <title>The Global Catalogue of Microorganisms (GCM) 10K type strain sequencing project: providing services to taxonomists for standard genome sequencing and annotation.</title>
        <authorList>
            <consortium name="The Broad Institute Genomics Platform"/>
            <consortium name="The Broad Institute Genome Sequencing Center for Infectious Disease"/>
            <person name="Wu L."/>
            <person name="Ma J."/>
        </authorList>
    </citation>
    <scope>NUCLEOTIDE SEQUENCE [LARGE SCALE GENOMIC DNA]</scope>
    <source>
        <strain evidence="3">JCM 16928</strain>
    </source>
</reference>
<sequence>MRLEGRIQRRVVRGLIAAVTLAGVYLALPGLHSPGDDPPAADGYWQTMPAGSFAQLPTEAECTERVHRSEWEPRPGNSKPNQTMPAVEQVHTSLAVRPRATPAEAYDTRWDSLGLARVTGHHTGTTDENIQWAACKWGLADNLVRAVAVTESTWYQKDLYPSGACVEKRGCGDLFPKPTAASGEYCNEIKLAGYDYQRDYGQNLCPKTFSIIGVMSWQDPAWGQMAGNQNGTFPFNRDSTAFALDYYGAYIRGCLEGWAWWLTGKDNPVDPAKRLDGCVGAWFAGAWHTKPADDYTALVYKTMEERPWLNRTWASPSGVCSWIRRCGSNN</sequence>
<organism evidence="2 3">
    <name type="scientific">Kribbella ginsengisoli</name>
    <dbReference type="NCBI Taxonomy" id="363865"/>
    <lineage>
        <taxon>Bacteria</taxon>
        <taxon>Bacillati</taxon>
        <taxon>Actinomycetota</taxon>
        <taxon>Actinomycetes</taxon>
        <taxon>Propionibacteriales</taxon>
        <taxon>Kribbellaceae</taxon>
        <taxon>Kribbella</taxon>
    </lineage>
</organism>
<comment type="caution">
    <text evidence="2">The sequence shown here is derived from an EMBL/GenBank/DDBJ whole genome shotgun (WGS) entry which is preliminary data.</text>
</comment>
<proteinExistence type="predicted"/>
<dbReference type="EMBL" id="BAABAA010000009">
    <property type="protein sequence ID" value="GAA3582368.1"/>
    <property type="molecule type" value="Genomic_DNA"/>
</dbReference>
<feature type="transmembrane region" description="Helical" evidence="1">
    <location>
        <begin position="12"/>
        <end position="31"/>
    </location>
</feature>
<keyword evidence="1" id="KW-0812">Transmembrane</keyword>
<name>A0ABP6YGG0_9ACTN</name>
<dbReference type="Proteomes" id="UP001501222">
    <property type="component" value="Unassembled WGS sequence"/>
</dbReference>